<dbReference type="EMBL" id="CP069798">
    <property type="protein sequence ID" value="QRQ82902.1"/>
    <property type="molecule type" value="Genomic_DNA"/>
</dbReference>
<dbReference type="KEGG" id="ptes:JQU52_05885"/>
<dbReference type="InterPro" id="IPR021430">
    <property type="entry name" value="DUF3079"/>
</dbReference>
<sequence>MAKKFPLHPPHPQRICWGCDKYCADTDLQCGNGSIRIQHPAEIDGAQWYLSGDWSNLLSPQQFADIAAERRALEQSQSSTKPHIVLRIKPVK</sequence>
<dbReference type="AlphaFoldDB" id="A0A892ZIZ1"/>
<reference evidence="1" key="1">
    <citation type="submission" date="2021-02" db="EMBL/GenBank/DDBJ databases">
        <title>Neisseriaceae sp. 26B isolated from the cloaca of a Common Toad-headed Turtle (Mesoclemmys nasuta).</title>
        <authorList>
            <person name="Spergser J."/>
            <person name="Busse H.-J."/>
        </authorList>
    </citation>
    <scope>NUCLEOTIDE SEQUENCE</scope>
    <source>
        <strain evidence="1">26B</strain>
    </source>
</reference>
<dbReference type="Pfam" id="PF11278">
    <property type="entry name" value="DUF3079"/>
    <property type="match status" value="1"/>
</dbReference>
<dbReference type="Proteomes" id="UP000653156">
    <property type="component" value="Chromosome"/>
</dbReference>
<evidence type="ECO:0000313" key="1">
    <source>
        <dbReference type="EMBL" id="QRQ82902.1"/>
    </source>
</evidence>
<gene>
    <name evidence="1" type="ORF">JQU52_05885</name>
</gene>
<protein>
    <submittedName>
        <fullName evidence="1">DUF3079 domain-containing protein</fullName>
    </submittedName>
</protein>
<name>A0A892ZIZ1_9NEIS</name>
<keyword evidence="2" id="KW-1185">Reference proteome</keyword>
<accession>A0A892ZIZ1</accession>
<dbReference type="RefSeq" id="WP_230340198.1">
    <property type="nucleotide sequence ID" value="NZ_CP069798.1"/>
</dbReference>
<proteinExistence type="predicted"/>
<organism evidence="1 2">
    <name type="scientific">Paralysiella testudinis</name>
    <dbReference type="NCBI Taxonomy" id="2809020"/>
    <lineage>
        <taxon>Bacteria</taxon>
        <taxon>Pseudomonadati</taxon>
        <taxon>Pseudomonadota</taxon>
        <taxon>Betaproteobacteria</taxon>
        <taxon>Neisseriales</taxon>
        <taxon>Neisseriaceae</taxon>
        <taxon>Paralysiella</taxon>
    </lineage>
</organism>
<evidence type="ECO:0000313" key="2">
    <source>
        <dbReference type="Proteomes" id="UP000653156"/>
    </source>
</evidence>